<dbReference type="PANTHER" id="PTHR23115">
    <property type="entry name" value="TRANSLATION FACTOR"/>
    <property type="match status" value="1"/>
</dbReference>
<proteinExistence type="predicted"/>
<evidence type="ECO:0000259" key="7">
    <source>
        <dbReference type="PROSITE" id="PS51722"/>
    </source>
</evidence>
<dbReference type="PROSITE" id="PS00301">
    <property type="entry name" value="G_TR_1"/>
    <property type="match status" value="1"/>
</dbReference>
<dbReference type="InterPro" id="IPR011779">
    <property type="entry name" value="SO4_adenylTrfase_lsu"/>
</dbReference>
<evidence type="ECO:0000256" key="4">
    <source>
        <dbReference type="ARBA" id="ARBA00022741"/>
    </source>
</evidence>
<dbReference type="Gene3D" id="2.40.30.10">
    <property type="entry name" value="Translation factors"/>
    <property type="match status" value="2"/>
</dbReference>
<keyword evidence="5" id="KW-0067">ATP-binding</keyword>
<evidence type="ECO:0000256" key="6">
    <source>
        <dbReference type="ARBA" id="ARBA00023134"/>
    </source>
</evidence>
<dbReference type="Proteomes" id="UP000722125">
    <property type="component" value="Unassembled WGS sequence"/>
</dbReference>
<sequence length="484" mass="50798">MTTTTSTTTAAAGSAAEHAQRELLRLATAGSVDDGKSTLIGRLLYDTKSVLADQLSAVERATLARGAAAGEVDLALLTDGLRAEREQGITIDVAYRYFSTARRAFVLADTPGHVQYTRNMVTGASTAQLAIVLVDARKGVLEQTRRHATVAALLGVPHVLLAVNKMDLVDFDEATFRAIAQEFATYATGLGLPDVLAVPVSALAGDNVVDRSTRTPWYAGPTLLEHLEQVPTDDALADAPLRLPVQVVIRPRTAAYPDYRGYAGRIASGTVRVGDSLTVLPSGKTSVVAAIDTFDGPLEQASVGRSVTVRLADELDVSRGDVLVPTPTTDADAGTTVGQDLVGTVCWLSERRSVLGARLLVRLGTRTVRALLREVDARLDVDTQTVELLSGVDTLHAVDATDTSSDAAPSGLGLNAIGRVRVRLAEPVLLDDYAAHRGTGAFLLVDPADGTTLAAGMVGPTLLDRLAPEPDEDADADWLAGAGI</sequence>
<dbReference type="EC" id="2.7.7.4" evidence="1"/>
<reference evidence="8 9" key="1">
    <citation type="submission" date="2021-05" db="EMBL/GenBank/DDBJ databases">
        <title>Description of Cellulomonas sp. DKR-3 sp. nov.</title>
        <authorList>
            <person name="Dahal R.H."/>
            <person name="Chaudhary D.K."/>
        </authorList>
    </citation>
    <scope>NUCLEOTIDE SEQUENCE [LARGE SCALE GENOMIC DNA]</scope>
    <source>
        <strain evidence="8 9">DKR-3</strain>
    </source>
</reference>
<dbReference type="InterPro" id="IPR009001">
    <property type="entry name" value="Transl_elong_EF1A/Init_IF2_C"/>
</dbReference>
<dbReference type="Gene3D" id="3.40.50.300">
    <property type="entry name" value="P-loop containing nucleotide triphosphate hydrolases"/>
    <property type="match status" value="1"/>
</dbReference>
<dbReference type="Pfam" id="PF00009">
    <property type="entry name" value="GTP_EFTU"/>
    <property type="match status" value="1"/>
</dbReference>
<dbReference type="Pfam" id="PF03144">
    <property type="entry name" value="GTP_EFTU_D2"/>
    <property type="match status" value="1"/>
</dbReference>
<evidence type="ECO:0000256" key="3">
    <source>
        <dbReference type="ARBA" id="ARBA00022695"/>
    </source>
</evidence>
<dbReference type="PROSITE" id="PS51722">
    <property type="entry name" value="G_TR_2"/>
    <property type="match status" value="1"/>
</dbReference>
<dbReference type="SUPFAM" id="SSF50447">
    <property type="entry name" value="Translation proteins"/>
    <property type="match status" value="1"/>
</dbReference>
<dbReference type="InterPro" id="IPR044139">
    <property type="entry name" value="CysN_NoDQ_III"/>
</dbReference>
<dbReference type="InterPro" id="IPR004161">
    <property type="entry name" value="EFTu-like_2"/>
</dbReference>
<evidence type="ECO:0000256" key="2">
    <source>
        <dbReference type="ARBA" id="ARBA00022679"/>
    </source>
</evidence>
<dbReference type="CDD" id="cd03695">
    <property type="entry name" value="CysN_NodQ_II"/>
    <property type="match status" value="1"/>
</dbReference>
<dbReference type="PRINTS" id="PR00315">
    <property type="entry name" value="ELONGATNFCT"/>
</dbReference>
<dbReference type="InterPro" id="IPR054696">
    <property type="entry name" value="GTP-eEF1A_C"/>
</dbReference>
<feature type="domain" description="Tr-type G" evidence="7">
    <location>
        <begin position="21"/>
        <end position="236"/>
    </location>
</feature>
<protein>
    <recommendedName>
        <fullName evidence="1">sulfate adenylyltransferase</fullName>
        <ecNumber evidence="1">2.7.7.4</ecNumber>
    </recommendedName>
</protein>
<keyword evidence="6" id="KW-0342">GTP-binding</keyword>
<name>A0ABS5U0K4_9CELL</name>
<dbReference type="InterPro" id="IPR000795">
    <property type="entry name" value="T_Tr_GTP-bd_dom"/>
</dbReference>
<dbReference type="CDD" id="cd04166">
    <property type="entry name" value="CysN_ATPS"/>
    <property type="match status" value="1"/>
</dbReference>
<gene>
    <name evidence="8" type="ORF">KIN34_11650</name>
</gene>
<dbReference type="InterPro" id="IPR041757">
    <property type="entry name" value="CysN_GTP-bd"/>
</dbReference>
<evidence type="ECO:0000313" key="8">
    <source>
        <dbReference type="EMBL" id="MBT0994937.1"/>
    </source>
</evidence>
<keyword evidence="9" id="KW-1185">Reference proteome</keyword>
<comment type="caution">
    <text evidence="8">The sequence shown here is derived from an EMBL/GenBank/DDBJ whole genome shotgun (WGS) entry which is preliminary data.</text>
</comment>
<keyword evidence="3" id="KW-0548">Nucleotidyltransferase</keyword>
<dbReference type="InterPro" id="IPR050100">
    <property type="entry name" value="TRAFAC_GTPase_members"/>
</dbReference>
<dbReference type="SUPFAM" id="SSF52540">
    <property type="entry name" value="P-loop containing nucleoside triphosphate hydrolases"/>
    <property type="match status" value="1"/>
</dbReference>
<dbReference type="InterPro" id="IPR027417">
    <property type="entry name" value="P-loop_NTPase"/>
</dbReference>
<evidence type="ECO:0000313" key="9">
    <source>
        <dbReference type="Proteomes" id="UP000722125"/>
    </source>
</evidence>
<dbReference type="EMBL" id="JAHBOH010000001">
    <property type="protein sequence ID" value="MBT0994937.1"/>
    <property type="molecule type" value="Genomic_DNA"/>
</dbReference>
<dbReference type="InterPro" id="IPR031157">
    <property type="entry name" value="G_TR_CS"/>
</dbReference>
<keyword evidence="4" id="KW-0547">Nucleotide-binding</keyword>
<organism evidence="8 9">
    <name type="scientific">Cellulomonas fulva</name>
    <dbReference type="NCBI Taxonomy" id="2835530"/>
    <lineage>
        <taxon>Bacteria</taxon>
        <taxon>Bacillati</taxon>
        <taxon>Actinomycetota</taxon>
        <taxon>Actinomycetes</taxon>
        <taxon>Micrococcales</taxon>
        <taxon>Cellulomonadaceae</taxon>
        <taxon>Cellulomonas</taxon>
    </lineage>
</organism>
<dbReference type="RefSeq" id="WP_214350654.1">
    <property type="nucleotide sequence ID" value="NZ_JAHBOH010000001.1"/>
</dbReference>
<evidence type="ECO:0000256" key="5">
    <source>
        <dbReference type="ARBA" id="ARBA00022840"/>
    </source>
</evidence>
<dbReference type="InterPro" id="IPR044138">
    <property type="entry name" value="CysN_II"/>
</dbReference>
<dbReference type="SUPFAM" id="SSF50465">
    <property type="entry name" value="EF-Tu/eEF-1alpha/eIF2-gamma C-terminal domain"/>
    <property type="match status" value="1"/>
</dbReference>
<accession>A0ABS5U0K4</accession>
<dbReference type="InterPro" id="IPR009000">
    <property type="entry name" value="Transl_B-barrel_sf"/>
</dbReference>
<keyword evidence="2" id="KW-0808">Transferase</keyword>
<evidence type="ECO:0000256" key="1">
    <source>
        <dbReference type="ARBA" id="ARBA00012391"/>
    </source>
</evidence>
<dbReference type="CDD" id="cd04095">
    <property type="entry name" value="CysN_NoDQ_III"/>
    <property type="match status" value="1"/>
</dbReference>
<dbReference type="NCBIfam" id="TIGR02034">
    <property type="entry name" value="CysN"/>
    <property type="match status" value="1"/>
</dbReference>
<dbReference type="Pfam" id="PF22594">
    <property type="entry name" value="GTP-eEF1A_C"/>
    <property type="match status" value="1"/>
</dbReference>